<protein>
    <submittedName>
        <fullName evidence="2">Uncharacterized protein</fullName>
    </submittedName>
</protein>
<organism evidence="2 3">
    <name type="scientific">Pseudomonas lundensis</name>
    <dbReference type="NCBI Taxonomy" id="86185"/>
    <lineage>
        <taxon>Bacteria</taxon>
        <taxon>Pseudomonadati</taxon>
        <taxon>Pseudomonadota</taxon>
        <taxon>Gammaproteobacteria</taxon>
        <taxon>Pseudomonadales</taxon>
        <taxon>Pseudomonadaceae</taxon>
        <taxon>Pseudomonas</taxon>
    </lineage>
</organism>
<dbReference type="RefSeq" id="WP_094993735.1">
    <property type="nucleotide sequence ID" value="NZ_NQKI01000018.1"/>
</dbReference>
<dbReference type="AlphaFoldDB" id="A0A266N960"/>
<keyword evidence="1" id="KW-1133">Transmembrane helix</keyword>
<evidence type="ECO:0000313" key="3">
    <source>
        <dbReference type="Proteomes" id="UP000215788"/>
    </source>
</evidence>
<sequence>MIEFILFCVAATSYAFGMHFLGRWLQLRGHGAKLEAVGKHYYAVQWRINSLLLPMANVMFKRRK</sequence>
<dbReference type="EMBL" id="NQKI01000018">
    <property type="protein sequence ID" value="OZY59054.1"/>
    <property type="molecule type" value="Genomic_DNA"/>
</dbReference>
<accession>A0A266N960</accession>
<evidence type="ECO:0000313" key="2">
    <source>
        <dbReference type="EMBL" id="OZY59054.1"/>
    </source>
</evidence>
<evidence type="ECO:0000256" key="1">
    <source>
        <dbReference type="SAM" id="Phobius"/>
    </source>
</evidence>
<reference evidence="2 3" key="1">
    <citation type="submission" date="2017-08" db="EMBL/GenBank/DDBJ databases">
        <title>Genomic and metabolic characterisation of spoilage-associated Pseudomonas species.</title>
        <authorList>
            <person name="Stanborough T."/>
            <person name="Fegan N."/>
            <person name="Powell S.M."/>
            <person name="Singh T."/>
            <person name="Tamplin M.L."/>
            <person name="Chandry P.S."/>
        </authorList>
    </citation>
    <scope>NUCLEOTIDE SEQUENCE [LARGE SCALE GENOMIC DNA]</scope>
    <source>
        <strain evidence="2 3">L1802</strain>
    </source>
</reference>
<proteinExistence type="predicted"/>
<name>A0A266N960_9PSED</name>
<keyword evidence="1" id="KW-0472">Membrane</keyword>
<gene>
    <name evidence="2" type="ORF">CJF39_12680</name>
</gene>
<dbReference type="Proteomes" id="UP000215788">
    <property type="component" value="Unassembled WGS sequence"/>
</dbReference>
<keyword evidence="1" id="KW-0812">Transmembrane</keyword>
<comment type="caution">
    <text evidence="2">The sequence shown here is derived from an EMBL/GenBank/DDBJ whole genome shotgun (WGS) entry which is preliminary data.</text>
</comment>
<feature type="transmembrane region" description="Helical" evidence="1">
    <location>
        <begin position="41"/>
        <end position="60"/>
    </location>
</feature>